<dbReference type="GO" id="GO:0005524">
    <property type="term" value="F:ATP binding"/>
    <property type="evidence" value="ECO:0007669"/>
    <property type="project" value="InterPro"/>
</dbReference>
<dbReference type="InterPro" id="IPR027417">
    <property type="entry name" value="P-loop_NTPase"/>
</dbReference>
<dbReference type="InterPro" id="IPR034139">
    <property type="entry name" value="TOPRIM_OLD"/>
</dbReference>
<dbReference type="PANTHER" id="PTHR43581:SF4">
    <property type="entry name" value="ATP_GTP PHOSPHATASE"/>
    <property type="match status" value="1"/>
</dbReference>
<dbReference type="InterPro" id="IPR051396">
    <property type="entry name" value="Bact_Antivir_Def_Nuclease"/>
</dbReference>
<dbReference type="RefSeq" id="WP_129944072.1">
    <property type="nucleotide sequence ID" value="NZ_WKMC01000035.1"/>
</dbReference>
<dbReference type="Gene3D" id="3.40.50.300">
    <property type="entry name" value="P-loop containing nucleotide triphosphate hydrolases"/>
    <property type="match status" value="1"/>
</dbReference>
<dbReference type="SUPFAM" id="SSF52540">
    <property type="entry name" value="P-loop containing nucleoside triphosphate hydrolases"/>
    <property type="match status" value="1"/>
</dbReference>
<dbReference type="InterPro" id="IPR041685">
    <property type="entry name" value="AAA_GajA/Old/RecF-like"/>
</dbReference>
<feature type="domain" description="Endonuclease GajA/Old nuclease/RecF-like AAA" evidence="1">
    <location>
        <begin position="140"/>
        <end position="322"/>
    </location>
</feature>
<dbReference type="Proteomes" id="UP000441358">
    <property type="component" value="Unassembled WGS sequence"/>
</dbReference>
<dbReference type="EMBL" id="WKMC01000035">
    <property type="protein sequence ID" value="MRZ52699.1"/>
    <property type="molecule type" value="Genomic_DNA"/>
</dbReference>
<evidence type="ECO:0000259" key="2">
    <source>
        <dbReference type="Pfam" id="PF20469"/>
    </source>
</evidence>
<name>A0A7K0HQX8_PARDI</name>
<dbReference type="PANTHER" id="PTHR43581">
    <property type="entry name" value="ATP/GTP PHOSPHATASE"/>
    <property type="match status" value="1"/>
</dbReference>
<evidence type="ECO:0000259" key="1">
    <source>
        <dbReference type="Pfam" id="PF13175"/>
    </source>
</evidence>
<reference evidence="3 4" key="1">
    <citation type="journal article" date="2019" name="Nat. Med.">
        <title>A library of human gut bacterial isolates paired with longitudinal multiomics data enables mechanistic microbiome research.</title>
        <authorList>
            <person name="Poyet M."/>
            <person name="Groussin M."/>
            <person name="Gibbons S.M."/>
            <person name="Avila-Pacheco J."/>
            <person name="Jiang X."/>
            <person name="Kearney S.M."/>
            <person name="Perrotta A.R."/>
            <person name="Berdy B."/>
            <person name="Zhao S."/>
            <person name="Lieberman T.D."/>
            <person name="Swanson P.K."/>
            <person name="Smith M."/>
            <person name="Roesemann S."/>
            <person name="Alexander J.E."/>
            <person name="Rich S.A."/>
            <person name="Livny J."/>
            <person name="Vlamakis H."/>
            <person name="Clish C."/>
            <person name="Bullock K."/>
            <person name="Deik A."/>
            <person name="Scott J."/>
            <person name="Pierce K.A."/>
            <person name="Xavier R.J."/>
            <person name="Alm E.J."/>
        </authorList>
    </citation>
    <scope>NUCLEOTIDE SEQUENCE [LARGE SCALE GENOMIC DNA]</scope>
    <source>
        <strain evidence="3 4">BIOML-A32</strain>
    </source>
</reference>
<proteinExistence type="predicted"/>
<comment type="caution">
    <text evidence="3">The sequence shown here is derived from an EMBL/GenBank/DDBJ whole genome shotgun (WGS) entry which is preliminary data.</text>
</comment>
<dbReference type="GO" id="GO:0016887">
    <property type="term" value="F:ATP hydrolysis activity"/>
    <property type="evidence" value="ECO:0007669"/>
    <property type="project" value="InterPro"/>
</dbReference>
<feature type="domain" description="Endonuclease GajA/Old nuclease/RecF-like AAA" evidence="1">
    <location>
        <begin position="1"/>
        <end position="117"/>
    </location>
</feature>
<gene>
    <name evidence="3" type="ORF">GKD66_21290</name>
</gene>
<dbReference type="CDD" id="cd01026">
    <property type="entry name" value="TOPRIM_OLD"/>
    <property type="match status" value="1"/>
</dbReference>
<dbReference type="Pfam" id="PF13175">
    <property type="entry name" value="AAA_15"/>
    <property type="match status" value="2"/>
</dbReference>
<sequence length="595" mass="68737">MLLQKIYIKGYRNFKEVTVNLNKNSLVIGANDVGKTNLIHAMRLLLDKGFSDYDFELNDSDFYAYEDTQEVIIRIYFTDVTDECVIARMPGKYSDDGEMVIQYKAAKEKGKVNYHFYCGKSDNETDLTEIEGPWYRRFLNLKYISSRRDFWGYINKSKNMLLNQAKDNRESEIIEQDDALYDDIAEKLQYVDKKIPELSYVKNATDRLNEELDKLSIHNREQRIVFDTSTTEIDRVINSVSLASKYGDKSMIIGGEGRINQIYLSLWATQNENSELANEVSIICIEEPEAYLHPHQQRGLAAYLSKTLNGQIILTSHSPFIVSEFSPNSIIRLYKKEDNKTIVASDGCSKIIEDGIDGLGYRMSVIPAEAFFADYVILIEGPSELLFFKTLASQIGIDLDRMNISVLSVDGVDFETYCKVLNAMEIEWALRTDNDITKIPKKDEYRYAGIERAVACLEECCIIDEGKKDTIKNNKKLLRGFNNPEDIPEKNREAAEWFIDFLDGYDIQLANVDLETDMMNSLLRDSLKEFYDEDNEMSDEEIIDEMKKHKALNMYHFLQKKKEQLHLLKDDRLANLLISAKEYIESHYGTYTHPA</sequence>
<organism evidence="3 4">
    <name type="scientific">Parabacteroides distasonis</name>
    <dbReference type="NCBI Taxonomy" id="823"/>
    <lineage>
        <taxon>Bacteria</taxon>
        <taxon>Pseudomonadati</taxon>
        <taxon>Bacteroidota</taxon>
        <taxon>Bacteroidia</taxon>
        <taxon>Bacteroidales</taxon>
        <taxon>Tannerellaceae</taxon>
        <taxon>Parabacteroides</taxon>
    </lineage>
</organism>
<protein>
    <submittedName>
        <fullName evidence="3">AAA family ATPase</fullName>
    </submittedName>
</protein>
<accession>A0A7K0HQX8</accession>
<evidence type="ECO:0000313" key="4">
    <source>
        <dbReference type="Proteomes" id="UP000441358"/>
    </source>
</evidence>
<dbReference type="Pfam" id="PF20469">
    <property type="entry name" value="OLD-like_TOPRIM"/>
    <property type="match status" value="1"/>
</dbReference>
<dbReference type="AlphaFoldDB" id="A0A7K0HQX8"/>
<feature type="domain" description="OLD protein-like TOPRIM" evidence="2">
    <location>
        <begin position="371"/>
        <end position="435"/>
    </location>
</feature>
<evidence type="ECO:0000313" key="3">
    <source>
        <dbReference type="EMBL" id="MRZ52699.1"/>
    </source>
</evidence>